<dbReference type="InterPro" id="IPR013783">
    <property type="entry name" value="Ig-like_fold"/>
</dbReference>
<dbReference type="SUPFAM" id="SSF48726">
    <property type="entry name" value="Immunoglobulin"/>
    <property type="match status" value="1"/>
</dbReference>
<dbReference type="OrthoDB" id="6350092at2759"/>
<dbReference type="PROSITE" id="PS50835">
    <property type="entry name" value="IG_LIKE"/>
    <property type="match status" value="1"/>
</dbReference>
<keyword evidence="3" id="KW-1185">Reference proteome</keyword>
<reference evidence="2 3" key="1">
    <citation type="submission" date="2018-04" db="EMBL/GenBank/DDBJ databases">
        <authorList>
            <person name="Zhang X."/>
            <person name="Yuan J."/>
            <person name="Li F."/>
            <person name="Xiang J."/>
        </authorList>
    </citation>
    <scope>NUCLEOTIDE SEQUENCE [LARGE SCALE GENOMIC DNA]</scope>
    <source>
        <tissue evidence="2">Muscle</tissue>
    </source>
</reference>
<accession>A0A3R7SZB1</accession>
<protein>
    <recommendedName>
        <fullName evidence="1">Ig-like domain-containing protein</fullName>
    </recommendedName>
</protein>
<proteinExistence type="predicted"/>
<dbReference type="EMBL" id="QCYY01000775">
    <property type="protein sequence ID" value="ROT82780.1"/>
    <property type="molecule type" value="Genomic_DNA"/>
</dbReference>
<evidence type="ECO:0000313" key="2">
    <source>
        <dbReference type="EMBL" id="ROT82780.1"/>
    </source>
</evidence>
<sequence>VGVEIQELTLLGGQDEYIDASSNADYVLACNYRSGYDENVLQVRWLRYGSPVYVWRASSNNPSVSEPLLGLVDTYPKNEPHNLHFTRLGYSLAGNYTCEVMTQDSSARASYDLHVVDVYPIPFEASVGILSEEGDDVPSADDVKYITDYEDEETEVHFENAKCTLVWSFRTPAIFPRPNITCGYFSLLSSEQRVVAGVLREHARPGRVGG</sequence>
<organism evidence="2 3">
    <name type="scientific">Penaeus vannamei</name>
    <name type="common">Whiteleg shrimp</name>
    <name type="synonym">Litopenaeus vannamei</name>
    <dbReference type="NCBI Taxonomy" id="6689"/>
    <lineage>
        <taxon>Eukaryota</taxon>
        <taxon>Metazoa</taxon>
        <taxon>Ecdysozoa</taxon>
        <taxon>Arthropoda</taxon>
        <taxon>Crustacea</taxon>
        <taxon>Multicrustacea</taxon>
        <taxon>Malacostraca</taxon>
        <taxon>Eumalacostraca</taxon>
        <taxon>Eucarida</taxon>
        <taxon>Decapoda</taxon>
        <taxon>Dendrobranchiata</taxon>
        <taxon>Penaeoidea</taxon>
        <taxon>Penaeidae</taxon>
        <taxon>Penaeus</taxon>
    </lineage>
</organism>
<evidence type="ECO:0000259" key="1">
    <source>
        <dbReference type="PROSITE" id="PS50835"/>
    </source>
</evidence>
<comment type="caution">
    <text evidence="2">The sequence shown here is derived from an EMBL/GenBank/DDBJ whole genome shotgun (WGS) entry which is preliminary data.</text>
</comment>
<dbReference type="InterPro" id="IPR036179">
    <property type="entry name" value="Ig-like_dom_sf"/>
</dbReference>
<dbReference type="Gene3D" id="2.60.40.10">
    <property type="entry name" value="Immunoglobulins"/>
    <property type="match status" value="1"/>
</dbReference>
<feature type="domain" description="Ig-like" evidence="1">
    <location>
        <begin position="6"/>
        <end position="114"/>
    </location>
</feature>
<feature type="non-terminal residue" evidence="2">
    <location>
        <position position="1"/>
    </location>
</feature>
<reference evidence="2 3" key="2">
    <citation type="submission" date="2019-01" db="EMBL/GenBank/DDBJ databases">
        <title>The decoding of complex shrimp genome reveals the adaptation for benthos swimmer, frequently molting mechanism and breeding impact on genome.</title>
        <authorList>
            <person name="Sun Y."/>
            <person name="Gao Y."/>
            <person name="Yu Y."/>
        </authorList>
    </citation>
    <scope>NUCLEOTIDE SEQUENCE [LARGE SCALE GENOMIC DNA]</scope>
    <source>
        <tissue evidence="2">Muscle</tissue>
    </source>
</reference>
<name>A0A3R7SZB1_PENVA</name>
<evidence type="ECO:0000313" key="3">
    <source>
        <dbReference type="Proteomes" id="UP000283509"/>
    </source>
</evidence>
<dbReference type="AlphaFoldDB" id="A0A3R7SZB1"/>
<gene>
    <name evidence="2" type="ORF">C7M84_024024</name>
</gene>
<dbReference type="Proteomes" id="UP000283509">
    <property type="component" value="Unassembled WGS sequence"/>
</dbReference>
<dbReference type="InterPro" id="IPR007110">
    <property type="entry name" value="Ig-like_dom"/>
</dbReference>